<evidence type="ECO:0000256" key="1">
    <source>
        <dbReference type="SAM" id="MobiDB-lite"/>
    </source>
</evidence>
<evidence type="ECO:0000313" key="4">
    <source>
        <dbReference type="Proteomes" id="UP000182658"/>
    </source>
</evidence>
<dbReference type="GO" id="GO:0003700">
    <property type="term" value="F:DNA-binding transcription factor activity"/>
    <property type="evidence" value="ECO:0007669"/>
    <property type="project" value="InterPro"/>
</dbReference>
<dbReference type="SUPFAM" id="SSF57959">
    <property type="entry name" value="Leucine zipper domain"/>
    <property type="match status" value="1"/>
</dbReference>
<dbReference type="AlphaFoldDB" id="A0A1J7IZT4"/>
<feature type="compositionally biased region" description="Basic residues" evidence="1">
    <location>
        <begin position="11"/>
        <end position="30"/>
    </location>
</feature>
<dbReference type="InterPro" id="IPR046347">
    <property type="entry name" value="bZIP_sf"/>
</dbReference>
<feature type="region of interest" description="Disordered" evidence="1">
    <location>
        <begin position="1"/>
        <end position="35"/>
    </location>
</feature>
<evidence type="ECO:0000313" key="3">
    <source>
        <dbReference type="EMBL" id="OIW26585.1"/>
    </source>
</evidence>
<feature type="region of interest" description="Disordered" evidence="1">
    <location>
        <begin position="62"/>
        <end position="84"/>
    </location>
</feature>
<evidence type="ECO:0000259" key="2">
    <source>
        <dbReference type="PROSITE" id="PS00036"/>
    </source>
</evidence>
<dbReference type="CDD" id="cd14688">
    <property type="entry name" value="bZIP_YAP"/>
    <property type="match status" value="1"/>
</dbReference>
<gene>
    <name evidence="3" type="ORF">CONLIGDRAFT_683549</name>
</gene>
<dbReference type="Proteomes" id="UP000182658">
    <property type="component" value="Unassembled WGS sequence"/>
</dbReference>
<protein>
    <recommendedName>
        <fullName evidence="2">BZIP domain-containing protein</fullName>
    </recommendedName>
</protein>
<proteinExistence type="predicted"/>
<dbReference type="InParanoid" id="A0A1J7IZT4"/>
<reference evidence="3 4" key="1">
    <citation type="submission" date="2016-10" db="EMBL/GenBank/DDBJ databases">
        <title>Draft genome sequence of Coniochaeta ligniaria NRRL30616, a lignocellulolytic fungus for bioabatement of inhibitors in plant biomass hydrolysates.</title>
        <authorList>
            <consortium name="DOE Joint Genome Institute"/>
            <person name="Jimenez D.J."/>
            <person name="Hector R.E."/>
            <person name="Riley R."/>
            <person name="Sun H."/>
            <person name="Grigoriev I.V."/>
            <person name="Van Elsas J.D."/>
            <person name="Nichols N.N."/>
        </authorList>
    </citation>
    <scope>NUCLEOTIDE SEQUENCE [LARGE SCALE GENOMIC DNA]</scope>
    <source>
        <strain evidence="3 4">NRRL 30616</strain>
    </source>
</reference>
<keyword evidence="4" id="KW-1185">Reference proteome</keyword>
<feature type="domain" description="BZIP" evidence="2">
    <location>
        <begin position="12"/>
        <end position="27"/>
    </location>
</feature>
<dbReference type="PROSITE" id="PS00036">
    <property type="entry name" value="BZIP_BASIC"/>
    <property type="match status" value="1"/>
</dbReference>
<dbReference type="OrthoDB" id="5242530at2759"/>
<sequence>MHQEAEEALKAKRKSQNRNAQRRFRHRKKRMEGAFLSQPQEEGIIQDPTNRNTTITDSTWHVSPVSETAPGTSQLGTVLPNSSSPNPLGSIGKRAHSANSASEITSTIFDMTPPNPLANTTPPSYADTTQRRHHTQSASITESLSDHKSSSLHAGRKKKATCCVAHKAEMMISEVQKLCKFGARFGLLKTEDKEVQDCLGFLKTRLHDMAQCPNGDVFYCSSSDGESD</sequence>
<dbReference type="InterPro" id="IPR004827">
    <property type="entry name" value="bZIP"/>
</dbReference>
<name>A0A1J7IZT4_9PEZI</name>
<accession>A0A1J7IZT4</accession>
<feature type="region of interest" description="Disordered" evidence="1">
    <location>
        <begin position="108"/>
        <end position="153"/>
    </location>
</feature>
<feature type="compositionally biased region" description="Polar residues" evidence="1">
    <location>
        <begin position="62"/>
        <end position="76"/>
    </location>
</feature>
<feature type="compositionally biased region" description="Basic and acidic residues" evidence="1">
    <location>
        <begin position="1"/>
        <end position="10"/>
    </location>
</feature>
<dbReference type="EMBL" id="KV875100">
    <property type="protein sequence ID" value="OIW26585.1"/>
    <property type="molecule type" value="Genomic_DNA"/>
</dbReference>
<organism evidence="3 4">
    <name type="scientific">Coniochaeta ligniaria NRRL 30616</name>
    <dbReference type="NCBI Taxonomy" id="1408157"/>
    <lineage>
        <taxon>Eukaryota</taxon>
        <taxon>Fungi</taxon>
        <taxon>Dikarya</taxon>
        <taxon>Ascomycota</taxon>
        <taxon>Pezizomycotina</taxon>
        <taxon>Sordariomycetes</taxon>
        <taxon>Sordariomycetidae</taxon>
        <taxon>Coniochaetales</taxon>
        <taxon>Coniochaetaceae</taxon>
        <taxon>Coniochaeta</taxon>
    </lineage>
</organism>